<dbReference type="Gene3D" id="2.10.110.10">
    <property type="entry name" value="Cysteine Rich Protein"/>
    <property type="match status" value="1"/>
</dbReference>
<dbReference type="PROSITE" id="PS00478">
    <property type="entry name" value="LIM_DOMAIN_1"/>
    <property type="match status" value="1"/>
</dbReference>
<evidence type="ECO:0000256" key="1">
    <source>
        <dbReference type="ARBA" id="ARBA00004123"/>
    </source>
</evidence>
<dbReference type="Proteomes" id="UP000663828">
    <property type="component" value="Unassembled WGS sequence"/>
</dbReference>
<evidence type="ECO:0000256" key="4">
    <source>
        <dbReference type="ARBA" id="ARBA00022833"/>
    </source>
</evidence>
<dbReference type="PROSITE" id="PS50023">
    <property type="entry name" value="LIM_DOMAIN_2"/>
    <property type="match status" value="1"/>
</dbReference>
<dbReference type="SUPFAM" id="SSF57716">
    <property type="entry name" value="Glucocorticoid receptor-like (DNA-binding domain)"/>
    <property type="match status" value="2"/>
</dbReference>
<dbReference type="InterPro" id="IPR001781">
    <property type="entry name" value="Znf_LIM"/>
</dbReference>
<feature type="compositionally biased region" description="Low complexity" evidence="8">
    <location>
        <begin position="351"/>
        <end position="366"/>
    </location>
</feature>
<feature type="compositionally biased region" description="Polar residues" evidence="8">
    <location>
        <begin position="410"/>
        <end position="435"/>
    </location>
</feature>
<evidence type="ECO:0000256" key="6">
    <source>
        <dbReference type="ARBA" id="ARBA00023242"/>
    </source>
</evidence>
<dbReference type="CDD" id="cd09326">
    <property type="entry name" value="LIM_CRP_like"/>
    <property type="match status" value="1"/>
</dbReference>
<protein>
    <recommendedName>
        <fullName evidence="9">LIM zinc-binding domain-containing protein</fullName>
    </recommendedName>
</protein>
<gene>
    <name evidence="10" type="ORF">XAT740_LOCUS6176</name>
</gene>
<feature type="compositionally biased region" description="Low complexity" evidence="8">
    <location>
        <begin position="47"/>
        <end position="58"/>
    </location>
</feature>
<evidence type="ECO:0000256" key="5">
    <source>
        <dbReference type="ARBA" id="ARBA00023038"/>
    </source>
</evidence>
<feature type="region of interest" description="Disordered" evidence="8">
    <location>
        <begin position="285"/>
        <end position="495"/>
    </location>
</feature>
<dbReference type="GO" id="GO:0005634">
    <property type="term" value="C:nucleus"/>
    <property type="evidence" value="ECO:0007669"/>
    <property type="project" value="UniProtKB-SubCell"/>
</dbReference>
<feature type="compositionally biased region" description="Polar residues" evidence="8">
    <location>
        <begin position="337"/>
        <end position="350"/>
    </location>
</feature>
<reference evidence="10" key="1">
    <citation type="submission" date="2021-02" db="EMBL/GenBank/DDBJ databases">
        <authorList>
            <person name="Nowell W R."/>
        </authorList>
    </citation>
    <scope>NUCLEOTIDE SEQUENCE</scope>
</reference>
<evidence type="ECO:0000256" key="3">
    <source>
        <dbReference type="ARBA" id="ARBA00022737"/>
    </source>
</evidence>
<evidence type="ECO:0000256" key="7">
    <source>
        <dbReference type="PROSITE-ProRule" id="PRU00125"/>
    </source>
</evidence>
<feature type="compositionally biased region" description="Basic and acidic residues" evidence="8">
    <location>
        <begin position="316"/>
        <end position="336"/>
    </location>
</feature>
<feature type="compositionally biased region" description="Polar residues" evidence="8">
    <location>
        <begin position="458"/>
        <end position="474"/>
    </location>
</feature>
<organism evidence="10 11">
    <name type="scientific">Adineta ricciae</name>
    <name type="common">Rotifer</name>
    <dbReference type="NCBI Taxonomy" id="249248"/>
    <lineage>
        <taxon>Eukaryota</taxon>
        <taxon>Metazoa</taxon>
        <taxon>Spiralia</taxon>
        <taxon>Gnathifera</taxon>
        <taxon>Rotifera</taxon>
        <taxon>Eurotatoria</taxon>
        <taxon>Bdelloidea</taxon>
        <taxon>Adinetida</taxon>
        <taxon>Adinetidae</taxon>
        <taxon>Adineta</taxon>
    </lineage>
</organism>
<dbReference type="Pfam" id="PF00412">
    <property type="entry name" value="LIM"/>
    <property type="match status" value="1"/>
</dbReference>
<feature type="compositionally biased region" description="Low complexity" evidence="8">
    <location>
        <begin position="389"/>
        <end position="400"/>
    </location>
</feature>
<accession>A0A813WXG0</accession>
<keyword evidence="4 7" id="KW-0862">Zinc</keyword>
<evidence type="ECO:0000256" key="8">
    <source>
        <dbReference type="SAM" id="MobiDB-lite"/>
    </source>
</evidence>
<feature type="compositionally biased region" description="Polar residues" evidence="8">
    <location>
        <begin position="301"/>
        <end position="315"/>
    </location>
</feature>
<feature type="region of interest" description="Disordered" evidence="8">
    <location>
        <begin position="209"/>
        <end position="250"/>
    </location>
</feature>
<keyword evidence="11" id="KW-1185">Reference proteome</keyword>
<name>A0A813WXG0_ADIRI</name>
<dbReference type="AlphaFoldDB" id="A0A813WXG0"/>
<dbReference type="SMART" id="SM00132">
    <property type="entry name" value="LIM"/>
    <property type="match status" value="1"/>
</dbReference>
<dbReference type="GO" id="GO:0046872">
    <property type="term" value="F:metal ion binding"/>
    <property type="evidence" value="ECO:0007669"/>
    <property type="project" value="UniProtKB-KW"/>
</dbReference>
<keyword evidence="2 7" id="KW-0479">Metal-binding</keyword>
<comment type="caution">
    <text evidence="10">The sequence shown here is derived from an EMBL/GenBank/DDBJ whole genome shotgun (WGS) entry which is preliminary data.</text>
</comment>
<sequence length="495" mass="55440">MSSTTTRVSANDNASSSTYRVNYSEYVADITGSPKTLRKLPAGGIGHHINPIHNPHTNRSNQSAQQQQTGTAMPHYGGGAEKCARCSKSVYLAEKKVGAGRSFHTSCFNCYSCKRKLDTAHLSEHKGEIYCKSCYTKQFGAHGLISGVTMSTEQTSSYENRYGRRPSYGNDLDRSTETFQQSRQRSNSSENVFRDDFNYKQMNQRKNSIDNLADSKYRRSPSPTAVQIPVEYKTNQPQRSNSKDETDRKNYSFEGEKFSYGKTSTSALVDIPVVVQSKRSDSAIDRIELPVNPTPDRQRSRSPSITSNDSYQRQSNHADDYSRLHITEDKSNRKYSTDSPLNTITTDNPLSTRNYSYHSSSTSSYETKYRSSDSNTNNNYEREQRSRDSSPIGGYISSSSTATTRHQRTVDSSRGSTSGYVPQHDYLNTQTSTNSSERRSPSPINDIRPMSGLEEFISKTNIAPNGSSTGSQFSALGALLPNARRRNDDYDDFEN</sequence>
<keyword evidence="5 7" id="KW-0440">LIM domain</keyword>
<feature type="compositionally biased region" description="Low complexity" evidence="8">
    <location>
        <begin position="180"/>
        <end position="189"/>
    </location>
</feature>
<dbReference type="PANTHER" id="PTHR24215:SF35">
    <property type="entry name" value="MUSCLE LIM PROTEIN MLP84B"/>
    <property type="match status" value="1"/>
</dbReference>
<feature type="compositionally biased region" description="Basic and acidic residues" evidence="8">
    <location>
        <begin position="241"/>
        <end position="250"/>
    </location>
</feature>
<keyword evidence="3" id="KW-0677">Repeat</keyword>
<evidence type="ECO:0000313" key="11">
    <source>
        <dbReference type="Proteomes" id="UP000663828"/>
    </source>
</evidence>
<evidence type="ECO:0000313" key="10">
    <source>
        <dbReference type="EMBL" id="CAF0864751.1"/>
    </source>
</evidence>
<feature type="region of interest" description="Disordered" evidence="8">
    <location>
        <begin position="42"/>
        <end position="74"/>
    </location>
</feature>
<evidence type="ECO:0000259" key="9">
    <source>
        <dbReference type="PROSITE" id="PS50023"/>
    </source>
</evidence>
<dbReference type="FunFam" id="2.10.110.10:FF:000001">
    <property type="entry name" value="Cysteine and glycine-rich protein 1"/>
    <property type="match status" value="1"/>
</dbReference>
<feature type="compositionally biased region" description="Polar residues" evidence="8">
    <location>
        <begin position="59"/>
        <end position="71"/>
    </location>
</feature>
<dbReference type="GO" id="GO:0005737">
    <property type="term" value="C:cytoplasm"/>
    <property type="evidence" value="ECO:0007669"/>
    <property type="project" value="TreeGrafter"/>
</dbReference>
<dbReference type="GO" id="GO:0030036">
    <property type="term" value="P:actin cytoskeleton organization"/>
    <property type="evidence" value="ECO:0007669"/>
    <property type="project" value="TreeGrafter"/>
</dbReference>
<dbReference type="EMBL" id="CAJNOR010000278">
    <property type="protein sequence ID" value="CAF0864751.1"/>
    <property type="molecule type" value="Genomic_DNA"/>
</dbReference>
<dbReference type="PANTHER" id="PTHR24215">
    <property type="entry name" value="RHO-GTPASE-ACTIVATING PROTEIN LRG1"/>
    <property type="match status" value="1"/>
</dbReference>
<proteinExistence type="predicted"/>
<comment type="subcellular location">
    <subcellularLocation>
        <location evidence="1">Nucleus</location>
    </subcellularLocation>
</comment>
<feature type="region of interest" description="Disordered" evidence="8">
    <location>
        <begin position="154"/>
        <end position="190"/>
    </location>
</feature>
<evidence type="ECO:0000256" key="2">
    <source>
        <dbReference type="ARBA" id="ARBA00022723"/>
    </source>
</evidence>
<feature type="domain" description="LIM zinc-binding" evidence="9">
    <location>
        <begin position="81"/>
        <end position="141"/>
    </location>
</feature>
<keyword evidence="6" id="KW-0539">Nucleus</keyword>